<reference evidence="1 2" key="1">
    <citation type="submission" date="2015-01" db="EMBL/GenBank/DDBJ databases">
        <title>Evolution of Trichinella species and genotypes.</title>
        <authorList>
            <person name="Korhonen P.K."/>
            <person name="Edoardo P."/>
            <person name="Giuseppe L.R."/>
            <person name="Gasser R.B."/>
        </authorList>
    </citation>
    <scope>NUCLEOTIDE SEQUENCE [LARGE SCALE GENOMIC DNA]</scope>
    <source>
        <strain evidence="1">ISS417</strain>
    </source>
</reference>
<keyword evidence="2" id="KW-1185">Reference proteome</keyword>
<name>A0A0V0UG63_9BILA</name>
<gene>
    <name evidence="1" type="ORF">T05_5889</name>
</gene>
<dbReference type="EMBL" id="JYDJ01000008">
    <property type="protein sequence ID" value="KRX50240.1"/>
    <property type="molecule type" value="Genomic_DNA"/>
</dbReference>
<evidence type="ECO:0000313" key="1">
    <source>
        <dbReference type="EMBL" id="KRX50240.1"/>
    </source>
</evidence>
<evidence type="ECO:0000313" key="2">
    <source>
        <dbReference type="Proteomes" id="UP000055048"/>
    </source>
</evidence>
<dbReference type="Proteomes" id="UP000055048">
    <property type="component" value="Unassembled WGS sequence"/>
</dbReference>
<protein>
    <submittedName>
        <fullName evidence="1">Uncharacterized protein</fullName>
    </submittedName>
</protein>
<dbReference type="AlphaFoldDB" id="A0A0V0UG63"/>
<sequence>MYYHQPCHHMSVCISSSSERPRLRISAGFSFLGQYFHCRTLNFLHSVRYKGFPVLVGAPDPGESHFAITTTKGLLNRQSNLLLKIPLQSCAQQGCHQLQSQEADWFYWCQPGFCYHQDLLIHGLHSQVSAGSVCCLGCITKDVELHPSHLTRSVRNPRPAEFDFCQSRHCLEILGGSSESQLNPVVHNHWNIILAWSVSEWLKISQRVIYLGRQAQELSLGGPGLSS</sequence>
<organism evidence="1 2">
    <name type="scientific">Trichinella murrelli</name>
    <dbReference type="NCBI Taxonomy" id="144512"/>
    <lineage>
        <taxon>Eukaryota</taxon>
        <taxon>Metazoa</taxon>
        <taxon>Ecdysozoa</taxon>
        <taxon>Nematoda</taxon>
        <taxon>Enoplea</taxon>
        <taxon>Dorylaimia</taxon>
        <taxon>Trichinellida</taxon>
        <taxon>Trichinellidae</taxon>
        <taxon>Trichinella</taxon>
    </lineage>
</organism>
<proteinExistence type="predicted"/>
<accession>A0A0V0UG63</accession>
<comment type="caution">
    <text evidence="1">The sequence shown here is derived from an EMBL/GenBank/DDBJ whole genome shotgun (WGS) entry which is preliminary data.</text>
</comment>